<dbReference type="AlphaFoldDB" id="A0A9P1DE80"/>
<keyword evidence="2" id="KW-0732">Signal</keyword>
<organism evidence="3">
    <name type="scientific">Cladocopium goreaui</name>
    <dbReference type="NCBI Taxonomy" id="2562237"/>
    <lineage>
        <taxon>Eukaryota</taxon>
        <taxon>Sar</taxon>
        <taxon>Alveolata</taxon>
        <taxon>Dinophyceae</taxon>
        <taxon>Suessiales</taxon>
        <taxon>Symbiodiniaceae</taxon>
        <taxon>Cladocopium</taxon>
    </lineage>
</organism>
<comment type="caution">
    <text evidence="3">The sequence shown here is derived from an EMBL/GenBank/DDBJ whole genome shotgun (WGS) entry which is preliminary data.</text>
</comment>
<proteinExistence type="predicted"/>
<name>A0A9P1DE80_9DINO</name>
<reference evidence="3" key="1">
    <citation type="submission" date="2022-10" db="EMBL/GenBank/DDBJ databases">
        <authorList>
            <person name="Chen Y."/>
            <person name="Dougan E. K."/>
            <person name="Chan C."/>
            <person name="Rhodes N."/>
            <person name="Thang M."/>
        </authorList>
    </citation>
    <scope>NUCLEOTIDE SEQUENCE</scope>
</reference>
<sequence length="240" mass="26225">MKHASLFFLGLGLKAGHGAWVTYDQLQGEAPVVDRPKGGEAPSLLQSRHRARAGHKKNKKRHGQRHQALQATGHGLEIQQVSAQSSRQIEGAESNSSGELGIASQLDEAMLQKLGLNKSSFQAIVLNQQQNGDPNVPPVEPSPTQLRAATSSDRGFNILKKAYEFVRPFRARGEDMVASLLMIGDAENCLMKLAYSTYRMDRDGEDDYPYLPRKCPAPRSGSGSFWVPVHGSGGRIHLSI</sequence>
<dbReference type="EMBL" id="CAMXCT020004335">
    <property type="protein sequence ID" value="CAL1162006.1"/>
    <property type="molecule type" value="Genomic_DNA"/>
</dbReference>
<reference evidence="4 5" key="2">
    <citation type="submission" date="2024-05" db="EMBL/GenBank/DDBJ databases">
        <authorList>
            <person name="Chen Y."/>
            <person name="Shah S."/>
            <person name="Dougan E. K."/>
            <person name="Thang M."/>
            <person name="Chan C."/>
        </authorList>
    </citation>
    <scope>NUCLEOTIDE SEQUENCE [LARGE SCALE GENOMIC DNA]</scope>
</reference>
<dbReference type="Proteomes" id="UP001152797">
    <property type="component" value="Unassembled WGS sequence"/>
</dbReference>
<feature type="compositionally biased region" description="Basic residues" evidence="1">
    <location>
        <begin position="47"/>
        <end position="65"/>
    </location>
</feature>
<feature type="region of interest" description="Disordered" evidence="1">
    <location>
        <begin position="32"/>
        <end position="73"/>
    </location>
</feature>
<evidence type="ECO:0000313" key="5">
    <source>
        <dbReference type="Proteomes" id="UP001152797"/>
    </source>
</evidence>
<gene>
    <name evidence="3" type="ORF">C1SCF055_LOCUS34055</name>
</gene>
<dbReference type="EMBL" id="CAMXCT010004335">
    <property type="protein sequence ID" value="CAI4008631.1"/>
    <property type="molecule type" value="Genomic_DNA"/>
</dbReference>
<dbReference type="EMBL" id="CAMXCT030004335">
    <property type="protein sequence ID" value="CAL4795943.1"/>
    <property type="molecule type" value="Genomic_DNA"/>
</dbReference>
<evidence type="ECO:0000256" key="2">
    <source>
        <dbReference type="SAM" id="SignalP"/>
    </source>
</evidence>
<accession>A0A9P1DE80</accession>
<keyword evidence="5" id="KW-1185">Reference proteome</keyword>
<evidence type="ECO:0000313" key="4">
    <source>
        <dbReference type="EMBL" id="CAL4795943.1"/>
    </source>
</evidence>
<evidence type="ECO:0000256" key="1">
    <source>
        <dbReference type="SAM" id="MobiDB-lite"/>
    </source>
</evidence>
<evidence type="ECO:0000313" key="3">
    <source>
        <dbReference type="EMBL" id="CAI4008631.1"/>
    </source>
</evidence>
<protein>
    <submittedName>
        <fullName evidence="3">Uncharacterized protein</fullName>
    </submittedName>
</protein>
<feature type="chain" id="PRO_5043271326" evidence="2">
    <location>
        <begin position="19"/>
        <end position="240"/>
    </location>
</feature>
<feature type="signal peptide" evidence="2">
    <location>
        <begin position="1"/>
        <end position="18"/>
    </location>
</feature>